<comment type="caution">
    <text evidence="1">The sequence shown here is derived from an EMBL/GenBank/DDBJ whole genome shotgun (WGS) entry which is preliminary data.</text>
</comment>
<protein>
    <submittedName>
        <fullName evidence="1">Uncharacterized protein</fullName>
    </submittedName>
</protein>
<keyword evidence="2" id="KW-1185">Reference proteome</keyword>
<sequence length="71" mass="8200">MEVCISAGKWTDARRRAADEYVVHDILINNIVDELVDPLDFGLTYRVLLSMYRDRMMLTPPVFVCISPPQE</sequence>
<evidence type="ECO:0000313" key="1">
    <source>
        <dbReference type="EMBL" id="ELU41229.1"/>
    </source>
</evidence>
<name>L8WXZ9_THACA</name>
<evidence type="ECO:0000313" key="2">
    <source>
        <dbReference type="Proteomes" id="UP000011668"/>
    </source>
</evidence>
<accession>L8WXZ9</accession>
<dbReference type="Proteomes" id="UP000011668">
    <property type="component" value="Unassembled WGS sequence"/>
</dbReference>
<organism evidence="1 2">
    <name type="scientific">Thanatephorus cucumeris (strain AG1-IA)</name>
    <name type="common">Rice sheath blight fungus</name>
    <name type="synonym">Rhizoctonia solani</name>
    <dbReference type="NCBI Taxonomy" id="983506"/>
    <lineage>
        <taxon>Eukaryota</taxon>
        <taxon>Fungi</taxon>
        <taxon>Dikarya</taxon>
        <taxon>Basidiomycota</taxon>
        <taxon>Agaricomycotina</taxon>
        <taxon>Agaricomycetes</taxon>
        <taxon>Cantharellales</taxon>
        <taxon>Ceratobasidiaceae</taxon>
        <taxon>Rhizoctonia</taxon>
        <taxon>Rhizoctonia solani AG-1</taxon>
    </lineage>
</organism>
<gene>
    <name evidence="1" type="ORF">AG1IA_04736</name>
</gene>
<proteinExistence type="predicted"/>
<dbReference type="AlphaFoldDB" id="L8WXZ9"/>
<reference evidence="1 2" key="1">
    <citation type="journal article" date="2013" name="Nat. Commun.">
        <title>The evolution and pathogenic mechanisms of the rice sheath blight pathogen.</title>
        <authorList>
            <person name="Zheng A."/>
            <person name="Lin R."/>
            <person name="Xu L."/>
            <person name="Qin P."/>
            <person name="Tang C."/>
            <person name="Ai P."/>
            <person name="Zhang D."/>
            <person name="Liu Y."/>
            <person name="Sun Z."/>
            <person name="Feng H."/>
            <person name="Wang Y."/>
            <person name="Chen Y."/>
            <person name="Liang X."/>
            <person name="Fu R."/>
            <person name="Li Q."/>
            <person name="Zhang J."/>
            <person name="Yu X."/>
            <person name="Xie Z."/>
            <person name="Ding L."/>
            <person name="Guan P."/>
            <person name="Tang J."/>
            <person name="Liang Y."/>
            <person name="Wang S."/>
            <person name="Deng Q."/>
            <person name="Li S."/>
            <person name="Zhu J."/>
            <person name="Wang L."/>
            <person name="Liu H."/>
            <person name="Li P."/>
        </authorList>
    </citation>
    <scope>NUCLEOTIDE SEQUENCE [LARGE SCALE GENOMIC DNA]</scope>
    <source>
        <strain evidence="2">AG-1 IA</strain>
    </source>
</reference>
<dbReference type="HOGENOM" id="CLU_2741769_0_0_1"/>
<dbReference type="EMBL" id="AFRT01001104">
    <property type="protein sequence ID" value="ELU41229.1"/>
    <property type="molecule type" value="Genomic_DNA"/>
</dbReference>